<reference evidence="5 6" key="1">
    <citation type="submission" date="2019-07" db="EMBL/GenBank/DDBJ databases">
        <title>Full genome sequence of Humibacter sp. WJ7-1.</title>
        <authorList>
            <person name="Im W.-T."/>
        </authorList>
    </citation>
    <scope>NUCLEOTIDE SEQUENCE [LARGE SCALE GENOMIC DNA]</scope>
    <source>
        <strain evidence="5 6">WJ7-1</strain>
    </source>
</reference>
<dbReference type="PROSITE" id="PS50886">
    <property type="entry name" value="TRBD"/>
    <property type="match status" value="1"/>
</dbReference>
<dbReference type="KEGG" id="huw:FPZ11_16570"/>
<dbReference type="Proteomes" id="UP000320216">
    <property type="component" value="Chromosome"/>
</dbReference>
<keyword evidence="1 3" id="KW-0820">tRNA-binding</keyword>
<accession>A0A5B8M7J3</accession>
<dbReference type="Pfam" id="PF01588">
    <property type="entry name" value="tRNA_bind"/>
    <property type="match status" value="1"/>
</dbReference>
<dbReference type="SUPFAM" id="SSF50249">
    <property type="entry name" value="Nucleic acid-binding proteins"/>
    <property type="match status" value="1"/>
</dbReference>
<dbReference type="AlphaFoldDB" id="A0A5B8M7J3"/>
<keyword evidence="6" id="KW-1185">Reference proteome</keyword>
<evidence type="ECO:0000256" key="2">
    <source>
        <dbReference type="ARBA" id="ARBA00022884"/>
    </source>
</evidence>
<proteinExistence type="predicted"/>
<gene>
    <name evidence="5" type="ORF">FPZ11_16570</name>
</gene>
<organism evidence="5 6">
    <name type="scientific">Humibacter ginsenosidimutans</name>
    <dbReference type="NCBI Taxonomy" id="2599293"/>
    <lineage>
        <taxon>Bacteria</taxon>
        <taxon>Bacillati</taxon>
        <taxon>Actinomycetota</taxon>
        <taxon>Actinomycetes</taxon>
        <taxon>Micrococcales</taxon>
        <taxon>Microbacteriaceae</taxon>
        <taxon>Humibacter</taxon>
    </lineage>
</organism>
<evidence type="ECO:0000259" key="4">
    <source>
        <dbReference type="PROSITE" id="PS50886"/>
    </source>
</evidence>
<dbReference type="GO" id="GO:0000049">
    <property type="term" value="F:tRNA binding"/>
    <property type="evidence" value="ECO:0007669"/>
    <property type="project" value="UniProtKB-UniRule"/>
</dbReference>
<dbReference type="InterPro" id="IPR051270">
    <property type="entry name" value="Tyrosine-tRNA_ligase_regulator"/>
</dbReference>
<dbReference type="OrthoDB" id="9794564at2"/>
<dbReference type="PANTHER" id="PTHR11586">
    <property type="entry name" value="TRNA-AMINOACYLATION COFACTOR ARC1 FAMILY MEMBER"/>
    <property type="match status" value="1"/>
</dbReference>
<name>A0A5B8M7J3_9MICO</name>
<dbReference type="InterPro" id="IPR002547">
    <property type="entry name" value="tRNA-bd_dom"/>
</dbReference>
<evidence type="ECO:0000313" key="6">
    <source>
        <dbReference type="Proteomes" id="UP000320216"/>
    </source>
</evidence>
<dbReference type="InterPro" id="IPR012340">
    <property type="entry name" value="NA-bd_OB-fold"/>
</dbReference>
<evidence type="ECO:0000256" key="3">
    <source>
        <dbReference type="PROSITE-ProRule" id="PRU00209"/>
    </source>
</evidence>
<dbReference type="EMBL" id="CP042305">
    <property type="protein sequence ID" value="QDZ16159.1"/>
    <property type="molecule type" value="Genomic_DNA"/>
</dbReference>
<sequence length="119" mass="13000">MNHEVAPIKPTITIDDLDRVDIRVGTITAVDDLPNSTKLVRVTVDLGDHRRSILVGMKQEREDPTEIIGRQTLVVVNLEPRRMAGELSEGMLFDIGYSDGITPVLATPETPVPDGTRAG</sequence>
<evidence type="ECO:0000313" key="5">
    <source>
        <dbReference type="EMBL" id="QDZ16159.1"/>
    </source>
</evidence>
<dbReference type="PANTHER" id="PTHR11586:SF37">
    <property type="entry name" value="TRNA-BINDING DOMAIN-CONTAINING PROTEIN"/>
    <property type="match status" value="1"/>
</dbReference>
<keyword evidence="2 3" id="KW-0694">RNA-binding</keyword>
<protein>
    <submittedName>
        <fullName evidence="5">tRNA-binding protein</fullName>
    </submittedName>
</protein>
<dbReference type="Gene3D" id="2.40.50.140">
    <property type="entry name" value="Nucleic acid-binding proteins"/>
    <property type="match status" value="1"/>
</dbReference>
<feature type="domain" description="TRNA-binding" evidence="4">
    <location>
        <begin position="16"/>
        <end position="119"/>
    </location>
</feature>
<dbReference type="RefSeq" id="WP_146322163.1">
    <property type="nucleotide sequence ID" value="NZ_CP042305.1"/>
</dbReference>
<evidence type="ECO:0000256" key="1">
    <source>
        <dbReference type="ARBA" id="ARBA00022555"/>
    </source>
</evidence>